<dbReference type="InterPro" id="IPR036709">
    <property type="entry name" value="Autotransporte_beta_dom_sf"/>
</dbReference>
<dbReference type="OrthoDB" id="7195851at2"/>
<proteinExistence type="predicted"/>
<dbReference type="SMART" id="SM00869">
    <property type="entry name" value="Autotransporter"/>
    <property type="match status" value="1"/>
</dbReference>
<evidence type="ECO:0000259" key="2">
    <source>
        <dbReference type="PROSITE" id="PS51208"/>
    </source>
</evidence>
<dbReference type="Pfam" id="PF12951">
    <property type="entry name" value="PATR"/>
    <property type="match status" value="3"/>
</dbReference>
<name>A0A4Q6XLT3_9SPHN</name>
<dbReference type="RefSeq" id="WP_130159934.1">
    <property type="nucleotide sequence ID" value="NZ_SGIS01000043.1"/>
</dbReference>
<keyword evidence="1" id="KW-0732">Signal</keyword>
<sequence length="2476" mass="241549">MSATTTSTTCSGAVADGVQVTTANASVNVATDAHVSNVGAPAILVDVPILPNTFFDTTTLTVIGAVSAQDQSAVVVTSGTSSNSFSYKTVSLTVGAGGSVSGATAFALVQSAGNATGTIDATIDNAGTITGSGGTALIGNAVTNRYGYTSPLTTFSSITNRASGTITGSIVGAAPLITNAGTIDGGTQSAIDSRLGASSNITNAAGGAIRSTSDSATILTGATNPYYGSNSTISNSGIITNAGSGAAVSGLALTVKNAADGQISTSGVTAISATTINLVNQGLVTGSIVASNGSNTIDSGNGAINGSVTLGNGNNTLVARYVGRPALATGIAGTLTVGGTGNIERLAFSTDTAVTTPVQLDSGFQQLVLAPDAKVTATLEAGFSSSAPIVLSGQGTVINRATLNVGASGVRDSDYTFGSAAAFINEGTISATATSNLYSPFAVSLSNHSFTNTATVIANGGGGINMSFNPVNNSGTIISSGTGAFVFDGVLTNSGTIISTAGDGAYLIGNVGYTGSNSGLIQGATSGVTTSVYFTNTGTINSTGVGVNVQPYGYLINGATGVVNGGSGGAVSVGSFNAGVANAGMINGNVTFFGSGNYIALSGGTLNGNLVLGGGATLVTDLVNTGSGQFAGITGTVTADKSATLRYVVSADTVATLPTTNVGPFAGVGYQLSDGAKLTLTAPADEIRTTPLLLAGNGVVDLEANLAVSDAVAVQSVAAVTYPGAPATTGTLSIISRGSVSLTRTDRSVYNSAAFSLSATDSFTNFGDISVTDRIGYNTAAIAGGVNITNAGRITLDGGVGITGSSFFGPATVITNSGTIVQRDGGQKANGVVGFTTLVNDGTIAVGAAAVQFSVVNGATASLVNTGTLISTGGAAITDYTISYGTEKITNQASGTINGVGRAIQTAYASLTNAGTINGTVDLGYLSATSRSYTSAVYVAAGGTINGDLLFGSGSDLLLQTGETLGVSGIVDGGDGRNIYGQSRSASGSVAIDPTGLRNFQDVLVEAKGVGTVVTATGTLAGNLYAVGDGAIVNQASIGGALMANSPFSYGPATFDQVSSLTNSGSVAGGVSGALATFTNSGTIGSSNLAGAALYLTGDTLNIDNSGVIASAGALSPYFYSVSAYLNASTSITINNSGTIGDAGLYARTSPQPDVAGALALTNSGTISNKTGRTAVDLEMGGFFGNSVGGAVSLTNAGTISSQGAPTGAGGAVGVVLAAYGASQPVAIDVVNTGTISAAAVQPLSGEAGSAIAMEIVGNGAGMSTLSNALGGTIAANGPGRAIGLVVVDTSLSLTNAGTIVAAGGTSSTAIQTFDNYANTIRNTGIITGDLRLAAGGDVVDNAGTITGTVALGDGDDVYIQRGSGSVIGTIDGGSGIDTIALESSGTNHFAGATNFEKLAVNTGSWTLTGAQTYSGGATIAAGANLTVTAPPFGSNVSNAGTIIFDQANNGAFANTVSGTGALSKIGGGRLMLGAQTYTGATNVYAGALELTGNLAAGTYTVASGATLTSALSATLSTSATNVAITNAGTISDANASGRAINLAGSNNARTIVITNAAGGVITSADDAVRVNFNPSGGSIRVDNAGTIRTTNGGQALDFDAAASGKATIIINNYETGVIRSFGQDAIRPGQGAIVTNAGLIASDGAPNNNYDGIDWQGKAGTVVNLETGTISGLRHGITSDTDVNVTNAGLIRGRNGSGIGSDGTGTVVNTGTITGRWDGVATNGDGDGIDIDFIGSVTNSGTIQGLSANGVDSGGRPNSAEGIAMGGGAIVNTAGASIYGAGNAVLINHDTNAGGVADGATSITNAGAIRAGSGYAISLVGAFDDTIVNAGTITGGSAGAIDMGAGNDTLMLLPDSVITGTVDGGAGTDRVVLGGTGAGSFAGAVNFETLAVASGNWTLTAPATFANGTSIAAAASLTGTSATLTGSIADAGTLIFNQTHDGSLAASLSGSGQLVKTGAGTLITGDQARFTGATLVNAGRLVLAGTLPSAVTVASGAALAGNGTVASLAIAAGGTVAPGNSPGTIVVAGSFTQAVGSTYAADITAAGASDHIIVGGTATLANGALLTVTRDAGTYRIGQRYTLLTAAGGIDGTYTLVQSPSGGTEFRLVRTINGISVDLARTGASLVTTARTGNQMAVANSFGALDVTNAAYAALTLNPDDAAVRSALNSLSGEVHASLRTGMLKDAQAGEEAVRGRTLSQSVGNGIWGQISGLFGTDAATRDAAAVKRNGYGVFGGVDAAIGTRARAGLAGGYTRTSFTIDGRASRGTIKTKQVLGYASGTFGAIALRASVGYAWADTGTARRVAFAGYTASHDASYDGGVLHGMVEVGVKRPLLGGTVEPFAGVEAYRVRSDAFAETGATTALIGRAKSETFTLTDLGMRADTPIVAGVSAHTQVGWRRVIGDARPSATLQFAGTDVPFTVAGAGLSRDSATMALDLEWKPVERLSIVAGYSGSIGGNGADDSRLRLTASLAF</sequence>
<evidence type="ECO:0000256" key="1">
    <source>
        <dbReference type="ARBA" id="ARBA00022729"/>
    </source>
</evidence>
<gene>
    <name evidence="3" type="ORF">EWE75_20360</name>
</gene>
<evidence type="ECO:0000313" key="4">
    <source>
        <dbReference type="Proteomes" id="UP000292085"/>
    </source>
</evidence>
<reference evidence="3 4" key="1">
    <citation type="submission" date="2019-02" db="EMBL/GenBank/DDBJ databases">
        <authorList>
            <person name="Li Y."/>
        </authorList>
    </citation>
    <scope>NUCLEOTIDE SEQUENCE [LARGE SCALE GENOMIC DNA]</scope>
    <source>
        <strain evidence="3 4">3-7</strain>
    </source>
</reference>
<dbReference type="NCBIfam" id="TIGR02601">
    <property type="entry name" value="autotrns_rpt"/>
    <property type="match status" value="1"/>
</dbReference>
<feature type="domain" description="Autotransporter" evidence="2">
    <location>
        <begin position="2201"/>
        <end position="2476"/>
    </location>
</feature>
<dbReference type="PROSITE" id="PS51208">
    <property type="entry name" value="AUTOTRANSPORTER"/>
    <property type="match status" value="1"/>
</dbReference>
<dbReference type="SUPFAM" id="SSF51126">
    <property type="entry name" value="Pectin lyase-like"/>
    <property type="match status" value="1"/>
</dbReference>
<dbReference type="InterPro" id="IPR011050">
    <property type="entry name" value="Pectin_lyase_fold/virulence"/>
</dbReference>
<dbReference type="InterPro" id="IPR005546">
    <property type="entry name" value="Autotransporte_beta"/>
</dbReference>
<organism evidence="3 4">
    <name type="scientific">Sphingomonas populi</name>
    <dbReference type="NCBI Taxonomy" id="2484750"/>
    <lineage>
        <taxon>Bacteria</taxon>
        <taxon>Pseudomonadati</taxon>
        <taxon>Pseudomonadota</taxon>
        <taxon>Alphaproteobacteria</taxon>
        <taxon>Sphingomonadales</taxon>
        <taxon>Sphingomonadaceae</taxon>
        <taxon>Sphingomonas</taxon>
    </lineage>
</organism>
<accession>A0A4Q6XLT3</accession>
<keyword evidence="4" id="KW-1185">Reference proteome</keyword>
<dbReference type="EMBL" id="SGIS01000043">
    <property type="protein sequence ID" value="RZF60953.1"/>
    <property type="molecule type" value="Genomic_DNA"/>
</dbReference>
<comment type="caution">
    <text evidence="3">The sequence shown here is derived from an EMBL/GenBank/DDBJ whole genome shotgun (WGS) entry which is preliminary data.</text>
</comment>
<dbReference type="Proteomes" id="UP000292085">
    <property type="component" value="Unassembled WGS sequence"/>
</dbReference>
<dbReference type="Gene3D" id="2.40.128.130">
    <property type="entry name" value="Autotransporter beta-domain"/>
    <property type="match status" value="1"/>
</dbReference>
<evidence type="ECO:0000313" key="3">
    <source>
        <dbReference type="EMBL" id="RZF60953.1"/>
    </source>
</evidence>
<dbReference type="SUPFAM" id="SSF103515">
    <property type="entry name" value="Autotransporter"/>
    <property type="match status" value="1"/>
</dbReference>
<protein>
    <recommendedName>
        <fullName evidence="2">Autotransporter domain-containing protein</fullName>
    </recommendedName>
</protein>
<dbReference type="InterPro" id="IPR013425">
    <property type="entry name" value="Autotrns_rpt"/>
</dbReference>